<protein>
    <submittedName>
        <fullName evidence="3">Uncharacterized protein</fullName>
    </submittedName>
</protein>
<evidence type="ECO:0000256" key="2">
    <source>
        <dbReference type="SAM" id="SignalP"/>
    </source>
</evidence>
<feature type="region of interest" description="Disordered" evidence="1">
    <location>
        <begin position="45"/>
        <end position="108"/>
    </location>
</feature>
<feature type="chain" id="PRO_5044000052" evidence="2">
    <location>
        <begin position="28"/>
        <end position="108"/>
    </location>
</feature>
<dbReference type="EMBL" id="BQKI01000009">
    <property type="protein sequence ID" value="GJN02695.1"/>
    <property type="molecule type" value="Genomic_DNA"/>
</dbReference>
<keyword evidence="2" id="KW-0732">Signal</keyword>
<name>A0AAV5CY44_ELECO</name>
<evidence type="ECO:0000313" key="3">
    <source>
        <dbReference type="EMBL" id="GJN02695.1"/>
    </source>
</evidence>
<feature type="compositionally biased region" description="Basic and acidic residues" evidence="1">
    <location>
        <begin position="45"/>
        <end position="60"/>
    </location>
</feature>
<reference evidence="3" key="1">
    <citation type="journal article" date="2018" name="DNA Res.">
        <title>Multiple hybrid de novo genome assembly of finger millet, an orphan allotetraploid crop.</title>
        <authorList>
            <person name="Hatakeyama M."/>
            <person name="Aluri S."/>
            <person name="Balachadran M.T."/>
            <person name="Sivarajan S.R."/>
            <person name="Patrignani A."/>
            <person name="Gruter S."/>
            <person name="Poveda L."/>
            <person name="Shimizu-Inatsugi R."/>
            <person name="Baeten J."/>
            <person name="Francoijs K.J."/>
            <person name="Nataraja K.N."/>
            <person name="Reddy Y.A.N."/>
            <person name="Phadnis S."/>
            <person name="Ravikumar R.L."/>
            <person name="Schlapbach R."/>
            <person name="Sreeman S.M."/>
            <person name="Shimizu K.K."/>
        </authorList>
    </citation>
    <scope>NUCLEOTIDE SEQUENCE</scope>
</reference>
<evidence type="ECO:0000313" key="4">
    <source>
        <dbReference type="Proteomes" id="UP001054889"/>
    </source>
</evidence>
<reference evidence="3" key="2">
    <citation type="submission" date="2021-12" db="EMBL/GenBank/DDBJ databases">
        <title>Resequencing data analysis of finger millet.</title>
        <authorList>
            <person name="Hatakeyama M."/>
            <person name="Aluri S."/>
            <person name="Balachadran M.T."/>
            <person name="Sivarajan S.R."/>
            <person name="Poveda L."/>
            <person name="Shimizu-Inatsugi R."/>
            <person name="Schlapbach R."/>
            <person name="Sreeman S.M."/>
            <person name="Shimizu K.K."/>
        </authorList>
    </citation>
    <scope>NUCLEOTIDE SEQUENCE</scope>
</reference>
<dbReference type="PANTHER" id="PTHR36726">
    <property type="entry name" value="CLAVATA3/ESR (CLE)-RELATED PROTEIN 45"/>
    <property type="match status" value="1"/>
</dbReference>
<sequence length="108" mass="11593">MRVLSFALVAFLLFLASHRSSSPGVLAVRIPAVLVNHTSDDRVALPVDQAERPARKKLAEEGNAAASLDASHKPATAPGPSSPSTVFDPDRMSKRRVRRGSDPIHNKC</sequence>
<keyword evidence="4" id="KW-1185">Reference proteome</keyword>
<feature type="compositionally biased region" description="Basic and acidic residues" evidence="1">
    <location>
        <begin position="99"/>
        <end position="108"/>
    </location>
</feature>
<dbReference type="AlphaFoldDB" id="A0AAV5CY44"/>
<organism evidence="3 4">
    <name type="scientific">Eleusine coracana subsp. coracana</name>
    <dbReference type="NCBI Taxonomy" id="191504"/>
    <lineage>
        <taxon>Eukaryota</taxon>
        <taxon>Viridiplantae</taxon>
        <taxon>Streptophyta</taxon>
        <taxon>Embryophyta</taxon>
        <taxon>Tracheophyta</taxon>
        <taxon>Spermatophyta</taxon>
        <taxon>Magnoliopsida</taxon>
        <taxon>Liliopsida</taxon>
        <taxon>Poales</taxon>
        <taxon>Poaceae</taxon>
        <taxon>PACMAD clade</taxon>
        <taxon>Chloridoideae</taxon>
        <taxon>Cynodonteae</taxon>
        <taxon>Eleusininae</taxon>
        <taxon>Eleusine</taxon>
    </lineage>
</organism>
<feature type="compositionally biased region" description="Low complexity" evidence="1">
    <location>
        <begin position="74"/>
        <end position="85"/>
    </location>
</feature>
<dbReference type="InterPro" id="IPR038821">
    <property type="entry name" value="CLE45-like"/>
</dbReference>
<dbReference type="Proteomes" id="UP001054889">
    <property type="component" value="Unassembled WGS sequence"/>
</dbReference>
<evidence type="ECO:0000256" key="1">
    <source>
        <dbReference type="SAM" id="MobiDB-lite"/>
    </source>
</evidence>
<accession>A0AAV5CY44</accession>
<feature type="signal peptide" evidence="2">
    <location>
        <begin position="1"/>
        <end position="27"/>
    </location>
</feature>
<dbReference type="PANTHER" id="PTHR36726:SF6">
    <property type="entry name" value="CLE FAMILY OSCLE401 PROTEIN"/>
    <property type="match status" value="1"/>
</dbReference>
<comment type="caution">
    <text evidence="3">The sequence shown here is derived from an EMBL/GenBank/DDBJ whole genome shotgun (WGS) entry which is preliminary data.</text>
</comment>
<gene>
    <name evidence="3" type="primary">ga20073</name>
    <name evidence="3" type="ORF">PR202_ga20073</name>
</gene>
<proteinExistence type="predicted"/>